<evidence type="ECO:0000313" key="2">
    <source>
        <dbReference type="EMBL" id="WOL13637.1"/>
    </source>
</evidence>
<dbReference type="Proteomes" id="UP001327560">
    <property type="component" value="Chromosome 7"/>
</dbReference>
<sequence length="144" mass="16316">MVLEYSTHLGGDLLYCAIIVWLSVISIVIFSNVEGYPSRSRSKHSKVRSLVNVQAKEMEGCRVDLIKIRINLLNLILLKWAESEYAHWVWRAGQASGPSRPSADNGTMRSTHGANVVAAQILEQKMLNLKISFEQFQFRVDQIK</sequence>
<gene>
    <name evidence="2" type="ORF">Cni_G22410</name>
</gene>
<keyword evidence="1" id="KW-1133">Transmembrane helix</keyword>
<dbReference type="AlphaFoldDB" id="A0AAQ3KXW6"/>
<keyword evidence="3" id="KW-1185">Reference proteome</keyword>
<reference evidence="2 3" key="1">
    <citation type="submission" date="2023-10" db="EMBL/GenBank/DDBJ databases">
        <title>Chromosome-scale genome assembly provides insights into flower coloration mechanisms of Canna indica.</title>
        <authorList>
            <person name="Li C."/>
        </authorList>
    </citation>
    <scope>NUCLEOTIDE SEQUENCE [LARGE SCALE GENOMIC DNA]</scope>
    <source>
        <tissue evidence="2">Flower</tissue>
    </source>
</reference>
<keyword evidence="1" id="KW-0472">Membrane</keyword>
<protein>
    <submittedName>
        <fullName evidence="2">Uncharacterized protein</fullName>
    </submittedName>
</protein>
<proteinExistence type="predicted"/>
<evidence type="ECO:0000313" key="3">
    <source>
        <dbReference type="Proteomes" id="UP001327560"/>
    </source>
</evidence>
<name>A0AAQ3KXW6_9LILI</name>
<keyword evidence="1" id="KW-0812">Transmembrane</keyword>
<feature type="transmembrane region" description="Helical" evidence="1">
    <location>
        <begin position="12"/>
        <end position="33"/>
    </location>
</feature>
<evidence type="ECO:0000256" key="1">
    <source>
        <dbReference type="SAM" id="Phobius"/>
    </source>
</evidence>
<organism evidence="2 3">
    <name type="scientific">Canna indica</name>
    <name type="common">Indian-shot</name>
    <dbReference type="NCBI Taxonomy" id="4628"/>
    <lineage>
        <taxon>Eukaryota</taxon>
        <taxon>Viridiplantae</taxon>
        <taxon>Streptophyta</taxon>
        <taxon>Embryophyta</taxon>
        <taxon>Tracheophyta</taxon>
        <taxon>Spermatophyta</taxon>
        <taxon>Magnoliopsida</taxon>
        <taxon>Liliopsida</taxon>
        <taxon>Zingiberales</taxon>
        <taxon>Cannaceae</taxon>
        <taxon>Canna</taxon>
    </lineage>
</organism>
<dbReference type="EMBL" id="CP136896">
    <property type="protein sequence ID" value="WOL13637.1"/>
    <property type="molecule type" value="Genomic_DNA"/>
</dbReference>
<accession>A0AAQ3KXW6</accession>